<evidence type="ECO:0000313" key="2">
    <source>
        <dbReference type="EMBL" id="GFB19200.1"/>
    </source>
</evidence>
<feature type="compositionally biased region" description="Polar residues" evidence="1">
    <location>
        <begin position="320"/>
        <end position="358"/>
    </location>
</feature>
<feature type="non-terminal residue" evidence="2">
    <location>
        <position position="1"/>
    </location>
</feature>
<feature type="region of interest" description="Disordered" evidence="1">
    <location>
        <begin position="310"/>
        <end position="393"/>
    </location>
</feature>
<proteinExistence type="predicted"/>
<reference evidence="2" key="1">
    <citation type="journal article" date="2019" name="Sci. Rep.">
        <title>Draft genome of Tanacetum cinerariifolium, the natural source of mosquito coil.</title>
        <authorList>
            <person name="Yamashiro T."/>
            <person name="Shiraishi A."/>
            <person name="Satake H."/>
            <person name="Nakayama K."/>
        </authorList>
    </citation>
    <scope>NUCLEOTIDE SEQUENCE</scope>
</reference>
<dbReference type="AlphaFoldDB" id="A0A699L4V1"/>
<gene>
    <name evidence="2" type="ORF">Tci_691171</name>
</gene>
<feature type="region of interest" description="Disordered" evidence="1">
    <location>
        <begin position="469"/>
        <end position="489"/>
    </location>
</feature>
<evidence type="ECO:0000256" key="1">
    <source>
        <dbReference type="SAM" id="MobiDB-lite"/>
    </source>
</evidence>
<accession>A0A699L4V1</accession>
<feature type="non-terminal residue" evidence="2">
    <location>
        <position position="609"/>
    </location>
</feature>
<name>A0A699L4V1_TANCI</name>
<sequence>EVAKFVGDFKSLTNEADTSLAKHKALELEIKRLLKAVVSHDVMIIVQNESAVDTSDLQTELEYFKSLAKEADASLAKHKILELEIERLLKAVVSQDIISVVQNASVETKYAKLWNDWCKKCNEWKYDKISYDKAYTDMQQKIERLQARLGVPKGKSKDTSCVSNTLNPLSQKLENANVELEFQVLNYARENANLKATYKNLFNSISVSRVQTETKIASLQNALQCNIYKNAKLRTQLFKKVSDQKDNTQDSSKNTKFAKQPIAEILSKIGETNALSKPVTSNSVSTPQVSEGVNNAKVISPGMFRISPDKVSREAKKVPNTVSASSRTKPITVSQPSVITKKNVNSDLNGLSSTGLDNTKTRRPQPRSNTKNDRVPSASKSSRSKNKEVNVEEHHRNLLLSKNNKHISSACNNIKIVSQDVISKVVCAMCKKCLIFVNHDKCLSNYVSGKNSCGKKQKAKVSVKEIQKKYQPKASKPKNVGTRESIASPKPRKPRFLLRWSPTGRLFDHDGKLVAPSNSESHVDWSNGDNACTSNAMEPKIKWFPNSTSLLGSFGNDHVAAILGFGDLKWGNILITRVYFVEGLGHNLFSVSQFCDSDLEVAFRRNACF</sequence>
<comment type="caution">
    <text evidence="2">The sequence shown here is derived from an EMBL/GenBank/DDBJ whole genome shotgun (WGS) entry which is preliminary data.</text>
</comment>
<evidence type="ECO:0008006" key="3">
    <source>
        <dbReference type="Google" id="ProtNLM"/>
    </source>
</evidence>
<organism evidence="2">
    <name type="scientific">Tanacetum cinerariifolium</name>
    <name type="common">Dalmatian daisy</name>
    <name type="synonym">Chrysanthemum cinerariifolium</name>
    <dbReference type="NCBI Taxonomy" id="118510"/>
    <lineage>
        <taxon>Eukaryota</taxon>
        <taxon>Viridiplantae</taxon>
        <taxon>Streptophyta</taxon>
        <taxon>Embryophyta</taxon>
        <taxon>Tracheophyta</taxon>
        <taxon>Spermatophyta</taxon>
        <taxon>Magnoliopsida</taxon>
        <taxon>eudicotyledons</taxon>
        <taxon>Gunneridae</taxon>
        <taxon>Pentapetalae</taxon>
        <taxon>asterids</taxon>
        <taxon>campanulids</taxon>
        <taxon>Asterales</taxon>
        <taxon>Asteraceae</taxon>
        <taxon>Asteroideae</taxon>
        <taxon>Anthemideae</taxon>
        <taxon>Anthemidinae</taxon>
        <taxon>Tanacetum</taxon>
    </lineage>
</organism>
<protein>
    <recommendedName>
        <fullName evidence="3">Integrase, catalytic region, zinc finger, CCHC-type, peptidase aspartic, catalytic</fullName>
    </recommendedName>
</protein>
<dbReference type="EMBL" id="BKCJ010572071">
    <property type="protein sequence ID" value="GFB19200.1"/>
    <property type="molecule type" value="Genomic_DNA"/>
</dbReference>